<evidence type="ECO:0008006" key="4">
    <source>
        <dbReference type="Google" id="ProtNLM"/>
    </source>
</evidence>
<feature type="signal peptide" evidence="1">
    <location>
        <begin position="1"/>
        <end position="18"/>
    </location>
</feature>
<name>A0ABU9HMT3_9FLAO</name>
<proteinExistence type="predicted"/>
<gene>
    <name evidence="2" type="ORF">AAEO59_10000</name>
</gene>
<protein>
    <recommendedName>
        <fullName evidence="4">Trimeric autotransporter adhesin</fullName>
    </recommendedName>
</protein>
<accession>A0ABU9HMT3</accession>
<dbReference type="Proteomes" id="UP001398556">
    <property type="component" value="Unassembled WGS sequence"/>
</dbReference>
<sequence>MKKIITLFILFVATQIFAQTNGITYQAVILNPKGEQLPGVNNSNSPLLNKDICMVFKFVDEFSNVEYQETIQTKTDQFGMVNLLIGSGTQTGGYATSFQNIVWNSSKKSLIVGINTSGNCATYTEISNQQFSYVPLAFSAINAENVTGVVAIENGGTNATTLLGARTNLGINNVDNTSDLNKPISTATQASLNLKEDLANKSTDVNTDANSDIKYPSVKSVKLYVDGKLLTLTNNLNAEITRATNAENAIAANLVTETNNRTSADNTLTSNLATEVTNRTAADLLKEDLTNKSTNVTTDGTSDTKYPSVKSVKTYVDAAATTASTALATEITRATNAENTIAANLVTEINNRTSADNTLTSNLATEVTNRTAADLLKEDLANKSTNVTTDGASDTKYPSVKSVKTYVDAAATTASTALATEITRATNAENTIAANLVTEINNRTSADNTLTTNLAAEVTNRTNADLLKEDLANKSTDVTTDGTSDTKYPSVKSVKTYVDASAATSSTALANEVTRATNAETTIATSLTTETNARTAADANLTSNLAIEVTNRTAADLLKEDVANKSTNVMTDGASDTKYPSVKSVKDYVDNATSSINTLENGKIYIGNASNQATEVAISGDVTIDNLGVSVIGANKVITYMIADDVIETNKIKDASVTSSKLATSIDLSGIPTAPTADEGTNTTQIATTAFVTAAITGNYVDLTTNQTIAGTKTFSSDIFSSGVRIGKGNFKAFADVAVGEQALMNTTGGGNNTAIGYASSANMTTATNSVSIGYESLRLLENANSNTAIGSGALFNSNANNNTALGHESGKKISTGGNNTFLGAKADANSETITNSTAIGYGATVANNNTIQLGNSEINNVNTYGSVTANAAITDEITSDLTIDTNNVEQYKSKILICNPSSPITITFANGLPRGFNCMILQKSADANKINISGGLGVTMKNRNNYTATAGNYAIATVVSIGGDIIVTAGDMQ</sequence>
<reference evidence="2 3" key="1">
    <citation type="submission" date="2024-04" db="EMBL/GenBank/DDBJ databases">
        <title>Flavobacterium sp. DGU99 16S ribosomal RNA gene Genome sequencing and assembly.</title>
        <authorList>
            <person name="Park S."/>
        </authorList>
    </citation>
    <scope>NUCLEOTIDE SEQUENCE [LARGE SCALE GENOMIC DNA]</scope>
    <source>
        <strain evidence="2 3">DGU99</strain>
    </source>
</reference>
<dbReference type="EMBL" id="JBBYHU010000018">
    <property type="protein sequence ID" value="MEL1241379.1"/>
    <property type="molecule type" value="Genomic_DNA"/>
</dbReference>
<organism evidence="2 3">
    <name type="scientific">Flavobacterium flavipallidum</name>
    <dbReference type="NCBI Taxonomy" id="3139140"/>
    <lineage>
        <taxon>Bacteria</taxon>
        <taxon>Pseudomonadati</taxon>
        <taxon>Bacteroidota</taxon>
        <taxon>Flavobacteriia</taxon>
        <taxon>Flavobacteriales</taxon>
        <taxon>Flavobacteriaceae</taxon>
        <taxon>Flavobacterium</taxon>
    </lineage>
</organism>
<dbReference type="Gene3D" id="6.10.140.2190">
    <property type="match status" value="1"/>
</dbReference>
<dbReference type="RefSeq" id="WP_341700597.1">
    <property type="nucleotide sequence ID" value="NZ_JBBYHU010000018.1"/>
</dbReference>
<evidence type="ECO:0000313" key="2">
    <source>
        <dbReference type="EMBL" id="MEL1241379.1"/>
    </source>
</evidence>
<comment type="caution">
    <text evidence="2">The sequence shown here is derived from an EMBL/GenBank/DDBJ whole genome shotgun (WGS) entry which is preliminary data.</text>
</comment>
<evidence type="ECO:0000313" key="3">
    <source>
        <dbReference type="Proteomes" id="UP001398556"/>
    </source>
</evidence>
<evidence type="ECO:0000256" key="1">
    <source>
        <dbReference type="SAM" id="SignalP"/>
    </source>
</evidence>
<keyword evidence="1" id="KW-0732">Signal</keyword>
<feature type="chain" id="PRO_5045177716" description="Trimeric autotransporter adhesin" evidence="1">
    <location>
        <begin position="19"/>
        <end position="974"/>
    </location>
</feature>
<keyword evidence="3" id="KW-1185">Reference proteome</keyword>